<dbReference type="SUPFAM" id="SSF47459">
    <property type="entry name" value="HLH, helix-loop-helix DNA-binding domain"/>
    <property type="match status" value="1"/>
</dbReference>
<dbReference type="SMART" id="SM00353">
    <property type="entry name" value="HLH"/>
    <property type="match status" value="1"/>
</dbReference>
<feature type="region of interest" description="Disordered" evidence="6">
    <location>
        <begin position="356"/>
        <end position="383"/>
    </location>
</feature>
<dbReference type="GO" id="GO:0046983">
    <property type="term" value="F:protein dimerization activity"/>
    <property type="evidence" value="ECO:0007669"/>
    <property type="project" value="InterPro"/>
</dbReference>
<gene>
    <name evidence="8" type="ORF">CINCED_3A013002</name>
</gene>
<dbReference type="InterPro" id="IPR050283">
    <property type="entry name" value="E-box_TF_Regulators"/>
</dbReference>
<dbReference type="InterPro" id="IPR011598">
    <property type="entry name" value="bHLH_dom"/>
</dbReference>
<keyword evidence="4" id="KW-0804">Transcription</keyword>
<dbReference type="EMBL" id="CABPRJ010001464">
    <property type="protein sequence ID" value="VVC38169.1"/>
    <property type="molecule type" value="Genomic_DNA"/>
</dbReference>
<comment type="subcellular location">
    <subcellularLocation>
        <location evidence="1">Nucleus</location>
    </subcellularLocation>
</comment>
<accession>A0A5E4N715</accession>
<reference evidence="8 9" key="1">
    <citation type="submission" date="2019-08" db="EMBL/GenBank/DDBJ databases">
        <authorList>
            <person name="Alioto T."/>
            <person name="Alioto T."/>
            <person name="Gomez Garrido J."/>
        </authorList>
    </citation>
    <scope>NUCLEOTIDE SEQUENCE [LARGE SCALE GENOMIC DNA]</scope>
</reference>
<dbReference type="GO" id="GO:0000977">
    <property type="term" value="F:RNA polymerase II transcription regulatory region sequence-specific DNA binding"/>
    <property type="evidence" value="ECO:0007669"/>
    <property type="project" value="TreeGrafter"/>
</dbReference>
<feature type="compositionally biased region" description="Basic residues" evidence="6">
    <location>
        <begin position="368"/>
        <end position="381"/>
    </location>
</feature>
<dbReference type="PANTHER" id="PTHR23349">
    <property type="entry name" value="BASIC HELIX-LOOP-HELIX TRANSCRIPTION FACTOR, TWIST"/>
    <property type="match status" value="1"/>
</dbReference>
<evidence type="ECO:0000256" key="4">
    <source>
        <dbReference type="ARBA" id="ARBA00023163"/>
    </source>
</evidence>
<feature type="compositionally biased region" description="Basic and acidic residues" evidence="6">
    <location>
        <begin position="206"/>
        <end position="220"/>
    </location>
</feature>
<feature type="domain" description="BHLH" evidence="7">
    <location>
        <begin position="251"/>
        <end position="303"/>
    </location>
</feature>
<evidence type="ECO:0000313" key="8">
    <source>
        <dbReference type="EMBL" id="VVC38169.1"/>
    </source>
</evidence>
<dbReference type="InterPro" id="IPR036638">
    <property type="entry name" value="HLH_DNA-bd_sf"/>
</dbReference>
<feature type="region of interest" description="Disordered" evidence="6">
    <location>
        <begin position="196"/>
        <end position="237"/>
    </location>
</feature>
<dbReference type="Proteomes" id="UP000325440">
    <property type="component" value="Unassembled WGS sequence"/>
</dbReference>
<proteinExistence type="predicted"/>
<evidence type="ECO:0000256" key="3">
    <source>
        <dbReference type="ARBA" id="ARBA00023125"/>
    </source>
</evidence>
<evidence type="ECO:0000256" key="2">
    <source>
        <dbReference type="ARBA" id="ARBA00023015"/>
    </source>
</evidence>
<dbReference type="FunFam" id="4.10.280.10:FF:000010">
    <property type="entry name" value="Scleraxis bHLH transcription factor"/>
    <property type="match status" value="1"/>
</dbReference>
<dbReference type="AlphaFoldDB" id="A0A5E4N715"/>
<evidence type="ECO:0000256" key="5">
    <source>
        <dbReference type="ARBA" id="ARBA00023242"/>
    </source>
</evidence>
<dbReference type="PROSITE" id="PS50888">
    <property type="entry name" value="BHLH"/>
    <property type="match status" value="1"/>
</dbReference>
<keyword evidence="9" id="KW-1185">Reference proteome</keyword>
<dbReference type="OrthoDB" id="10055449at2759"/>
<dbReference type="GO" id="GO:0032502">
    <property type="term" value="P:developmental process"/>
    <property type="evidence" value="ECO:0007669"/>
    <property type="project" value="TreeGrafter"/>
</dbReference>
<keyword evidence="2" id="KW-0805">Transcription regulation</keyword>
<dbReference type="GO" id="GO:0000981">
    <property type="term" value="F:DNA-binding transcription factor activity, RNA polymerase II-specific"/>
    <property type="evidence" value="ECO:0007669"/>
    <property type="project" value="TreeGrafter"/>
</dbReference>
<dbReference type="CDD" id="cd11466">
    <property type="entry name" value="bHLH_TS_HAND"/>
    <property type="match status" value="1"/>
</dbReference>
<sequence>MSTMASDIINYSSRLYQPDYSVKQECIAVAADTSTAAEVAGDGRFVIQDLSPSTPSPYWTPGAAEQLVACVVGSTVSAASSSSSFVDDESTSYEDITYNCNYGLPTTIVGPQATAAAGCDYGATGLYTHQHLHQQQYGNGGGCYYDAGGGGGGYHHLGYDEKPPPYDNNNAADACDMNSAVAAVVYDDPYATAVQPATQQPYLQHRNTDGVAGDHDDDKQQQQQQQQQMHCPSGVMSATNAVPVPVVRVVKRRKTANKKERRRTQSINNAFSDLRDCIPNVPSDTKLSKIKTLRLATSYISYLMTVLDSDDPETDGFKADLSAHTSRRSSAATQSATAAVTCANNKAQQQQILSTRNPMDPNHDHQLHHEHHQHHMKRSKGRTGWPQDVWALELKQEQV</sequence>
<keyword evidence="5" id="KW-0539">Nucleus</keyword>
<evidence type="ECO:0000256" key="6">
    <source>
        <dbReference type="SAM" id="MobiDB-lite"/>
    </source>
</evidence>
<evidence type="ECO:0000259" key="7">
    <source>
        <dbReference type="PROSITE" id="PS50888"/>
    </source>
</evidence>
<name>A0A5E4N715_9HEMI</name>
<evidence type="ECO:0000256" key="1">
    <source>
        <dbReference type="ARBA" id="ARBA00004123"/>
    </source>
</evidence>
<keyword evidence="3" id="KW-0238">DNA-binding</keyword>
<organism evidence="8 9">
    <name type="scientific">Cinara cedri</name>
    <dbReference type="NCBI Taxonomy" id="506608"/>
    <lineage>
        <taxon>Eukaryota</taxon>
        <taxon>Metazoa</taxon>
        <taxon>Ecdysozoa</taxon>
        <taxon>Arthropoda</taxon>
        <taxon>Hexapoda</taxon>
        <taxon>Insecta</taxon>
        <taxon>Pterygota</taxon>
        <taxon>Neoptera</taxon>
        <taxon>Paraneoptera</taxon>
        <taxon>Hemiptera</taxon>
        <taxon>Sternorrhyncha</taxon>
        <taxon>Aphidomorpha</taxon>
        <taxon>Aphidoidea</taxon>
        <taxon>Aphididae</taxon>
        <taxon>Lachninae</taxon>
        <taxon>Cinara</taxon>
    </lineage>
</organism>
<dbReference type="GO" id="GO:0005634">
    <property type="term" value="C:nucleus"/>
    <property type="evidence" value="ECO:0007669"/>
    <property type="project" value="UniProtKB-SubCell"/>
</dbReference>
<dbReference type="PANTHER" id="PTHR23349:SF68">
    <property type="entry name" value="FI14601P"/>
    <property type="match status" value="1"/>
</dbReference>
<dbReference type="Pfam" id="PF00010">
    <property type="entry name" value="HLH"/>
    <property type="match status" value="1"/>
</dbReference>
<dbReference type="Gene3D" id="4.10.280.10">
    <property type="entry name" value="Helix-loop-helix DNA-binding domain"/>
    <property type="match status" value="1"/>
</dbReference>
<protein>
    <submittedName>
        <fullName evidence="8">Myc-type, basic helix-loop-helix (BHLH) domain</fullName>
    </submittedName>
</protein>
<evidence type="ECO:0000313" key="9">
    <source>
        <dbReference type="Proteomes" id="UP000325440"/>
    </source>
</evidence>